<evidence type="ECO:0000313" key="3">
    <source>
        <dbReference type="Proteomes" id="UP000190102"/>
    </source>
</evidence>
<keyword evidence="2" id="KW-0808">Transferase</keyword>
<keyword evidence="3" id="KW-1185">Reference proteome</keyword>
<dbReference type="GO" id="GO:0032259">
    <property type="term" value="P:methylation"/>
    <property type="evidence" value="ECO:0007669"/>
    <property type="project" value="UniProtKB-KW"/>
</dbReference>
<organism evidence="2 3">
    <name type="scientific">Trichlorobacter thiogenes</name>
    <dbReference type="NCBI Taxonomy" id="115783"/>
    <lineage>
        <taxon>Bacteria</taxon>
        <taxon>Pseudomonadati</taxon>
        <taxon>Thermodesulfobacteriota</taxon>
        <taxon>Desulfuromonadia</taxon>
        <taxon>Geobacterales</taxon>
        <taxon>Geobacteraceae</taxon>
        <taxon>Trichlorobacter</taxon>
    </lineage>
</organism>
<protein>
    <submittedName>
        <fullName evidence="2">Methyltransferase domain-containing protein</fullName>
    </submittedName>
</protein>
<gene>
    <name evidence="2" type="ORF">SAMN02745119_03069</name>
</gene>
<dbReference type="RefSeq" id="WP_078791292.1">
    <property type="nucleotide sequence ID" value="NZ_FUWR01000024.1"/>
</dbReference>
<dbReference type="Gene3D" id="3.40.50.150">
    <property type="entry name" value="Vaccinia Virus protein VP39"/>
    <property type="match status" value="1"/>
</dbReference>
<dbReference type="InterPro" id="IPR029063">
    <property type="entry name" value="SAM-dependent_MTases_sf"/>
</dbReference>
<keyword evidence="2" id="KW-0489">Methyltransferase</keyword>
<evidence type="ECO:0000313" key="2">
    <source>
        <dbReference type="EMBL" id="SKA19308.1"/>
    </source>
</evidence>
<name>A0A1T4RU71_9BACT</name>
<dbReference type="Pfam" id="PF08241">
    <property type="entry name" value="Methyltransf_11"/>
    <property type="match status" value="1"/>
</dbReference>
<evidence type="ECO:0000259" key="1">
    <source>
        <dbReference type="Pfam" id="PF08241"/>
    </source>
</evidence>
<dbReference type="AlphaFoldDB" id="A0A1T4RU71"/>
<dbReference type="InterPro" id="IPR050508">
    <property type="entry name" value="Methyltransf_Superfamily"/>
</dbReference>
<dbReference type="GO" id="GO:0008757">
    <property type="term" value="F:S-adenosylmethionine-dependent methyltransferase activity"/>
    <property type="evidence" value="ECO:0007669"/>
    <property type="project" value="InterPro"/>
</dbReference>
<dbReference type="Proteomes" id="UP000190102">
    <property type="component" value="Unassembled WGS sequence"/>
</dbReference>
<dbReference type="EMBL" id="FUWR01000024">
    <property type="protein sequence ID" value="SKA19308.1"/>
    <property type="molecule type" value="Genomic_DNA"/>
</dbReference>
<accession>A0A1T4RU71</accession>
<dbReference type="SUPFAM" id="SSF53335">
    <property type="entry name" value="S-adenosyl-L-methionine-dependent methyltransferases"/>
    <property type="match status" value="1"/>
</dbReference>
<reference evidence="3" key="1">
    <citation type="submission" date="2017-02" db="EMBL/GenBank/DDBJ databases">
        <authorList>
            <person name="Varghese N."/>
            <person name="Submissions S."/>
        </authorList>
    </citation>
    <scope>NUCLEOTIDE SEQUENCE [LARGE SCALE GENOMIC DNA]</scope>
    <source>
        <strain evidence="3">ATCC BAA-34</strain>
    </source>
</reference>
<dbReference type="InterPro" id="IPR013216">
    <property type="entry name" value="Methyltransf_11"/>
</dbReference>
<dbReference type="CDD" id="cd02440">
    <property type="entry name" value="AdoMet_MTases"/>
    <property type="match status" value="1"/>
</dbReference>
<proteinExistence type="predicted"/>
<dbReference type="PANTHER" id="PTHR42912:SF80">
    <property type="entry name" value="METHYLTRANSFERASE DOMAIN-CONTAINING PROTEIN"/>
    <property type="match status" value="1"/>
</dbReference>
<dbReference type="PANTHER" id="PTHR42912">
    <property type="entry name" value="METHYLTRANSFERASE"/>
    <property type="match status" value="1"/>
</dbReference>
<feature type="domain" description="Methyltransferase type 11" evidence="1">
    <location>
        <begin position="39"/>
        <end position="137"/>
    </location>
</feature>
<dbReference type="STRING" id="115783.SAMN02745119_03069"/>
<sequence>MQIDANKFDTIARGPFAPVYPLLASQILARSSITNGVCLDLGSGGGYLGLALAFRSRLRVCLLDESDDMRMIAEQNIAEHQLDNRVVAICGDVHNIPLKSGSVNLVVSRGSIYFWNDLAQVLREIWRVLAPGGQVCIGGGFGSKELREEIIRKMREKEPDWQPKCRGFGDDHFYDAIKVAGIPDAGLLKDESGTWVVFSKPFDLPLQTVSSDFATACEYK</sequence>
<dbReference type="OrthoDB" id="9772751at2"/>